<evidence type="ECO:0000313" key="1">
    <source>
        <dbReference type="EMBL" id="BFG01308.1"/>
    </source>
</evidence>
<dbReference type="Proteomes" id="UP001500889">
    <property type="component" value="Chromosome A"/>
</dbReference>
<sequence length="122" mass="13381">MSQIKIELPGKGPKPRSNEDYIRIGLARKHSQRSFDSSKYQIELQSLGSGQGRAMETGPCPLLPSPIDVAAMMSLPPVAKPALPQQFQTFGQPLPVASTVYAPLDMETSPTDDQQPEPMDWM</sequence>
<evidence type="ECO:0000313" key="2">
    <source>
        <dbReference type="Proteomes" id="UP001500889"/>
    </source>
</evidence>
<proteinExistence type="predicted"/>
<name>A0AAU9G0C1_DROMD</name>
<gene>
    <name evidence="1" type="ORF">DMAD_01094</name>
</gene>
<reference evidence="1 2" key="1">
    <citation type="submission" date="2024-02" db="EMBL/GenBank/DDBJ databases">
        <title>A chromosome-level genome assembly of Drosophila madeirensis, a fruit fly species endemic to Madeira island.</title>
        <authorList>
            <person name="Tomihara K."/>
            <person name="Llopart A."/>
            <person name="Yamamoto D."/>
        </authorList>
    </citation>
    <scope>NUCLEOTIDE SEQUENCE [LARGE SCALE GENOMIC DNA]</scope>
    <source>
        <strain evidence="1 2">RF1</strain>
    </source>
</reference>
<accession>A0AAU9G0C1</accession>
<protein>
    <submittedName>
        <fullName evidence="1">Uncharacterized protein</fullName>
    </submittedName>
</protein>
<keyword evidence="2" id="KW-1185">Reference proteome</keyword>
<dbReference type="EMBL" id="AP029266">
    <property type="protein sequence ID" value="BFG01308.1"/>
    <property type="molecule type" value="Genomic_DNA"/>
</dbReference>
<dbReference type="AlphaFoldDB" id="A0AAU9G0C1"/>
<organism evidence="1 2">
    <name type="scientific">Drosophila madeirensis</name>
    <name type="common">Fruit fly</name>
    <dbReference type="NCBI Taxonomy" id="30013"/>
    <lineage>
        <taxon>Eukaryota</taxon>
        <taxon>Metazoa</taxon>
        <taxon>Ecdysozoa</taxon>
        <taxon>Arthropoda</taxon>
        <taxon>Hexapoda</taxon>
        <taxon>Insecta</taxon>
        <taxon>Pterygota</taxon>
        <taxon>Neoptera</taxon>
        <taxon>Endopterygota</taxon>
        <taxon>Diptera</taxon>
        <taxon>Brachycera</taxon>
        <taxon>Muscomorpha</taxon>
        <taxon>Ephydroidea</taxon>
        <taxon>Drosophilidae</taxon>
        <taxon>Drosophila</taxon>
        <taxon>Sophophora</taxon>
    </lineage>
</organism>